<protein>
    <submittedName>
        <fullName evidence="1">Short chain dehydrogenase</fullName>
    </submittedName>
</protein>
<evidence type="ECO:0000313" key="2">
    <source>
        <dbReference type="Proteomes" id="UP000316714"/>
    </source>
</evidence>
<dbReference type="RefSeq" id="WP_146563620.1">
    <property type="nucleotide sequence ID" value="NZ_SIHJ01000001.1"/>
</dbReference>
<reference evidence="1 2" key="1">
    <citation type="submission" date="2019-02" db="EMBL/GenBank/DDBJ databases">
        <title>Deep-cultivation of Planctomycetes and their phenomic and genomic characterization uncovers novel biology.</title>
        <authorList>
            <person name="Wiegand S."/>
            <person name="Jogler M."/>
            <person name="Boedeker C."/>
            <person name="Pinto D."/>
            <person name="Vollmers J."/>
            <person name="Rivas-Marin E."/>
            <person name="Kohn T."/>
            <person name="Peeters S.H."/>
            <person name="Heuer A."/>
            <person name="Rast P."/>
            <person name="Oberbeckmann S."/>
            <person name="Bunk B."/>
            <person name="Jeske O."/>
            <person name="Meyerdierks A."/>
            <person name="Storesund J.E."/>
            <person name="Kallscheuer N."/>
            <person name="Luecker S."/>
            <person name="Lage O.M."/>
            <person name="Pohl T."/>
            <person name="Merkel B.J."/>
            <person name="Hornburger P."/>
            <person name="Mueller R.-W."/>
            <person name="Bruemmer F."/>
            <person name="Labrenz M."/>
            <person name="Spormann A.M."/>
            <person name="Op Den Camp H."/>
            <person name="Overmann J."/>
            <person name="Amann R."/>
            <person name="Jetten M.S.M."/>
            <person name="Mascher T."/>
            <person name="Medema M.H."/>
            <person name="Devos D.P."/>
            <person name="Kaster A.-K."/>
            <person name="Ovreas L."/>
            <person name="Rohde M."/>
            <person name="Galperin M.Y."/>
            <person name="Jogler C."/>
        </authorList>
    </citation>
    <scope>NUCLEOTIDE SEQUENCE [LARGE SCALE GENOMIC DNA]</scope>
    <source>
        <strain evidence="1 2">KOR34</strain>
    </source>
</reference>
<dbReference type="OrthoDB" id="9774430at2"/>
<dbReference type="EMBL" id="SIHJ01000001">
    <property type="protein sequence ID" value="TWT36598.1"/>
    <property type="molecule type" value="Genomic_DNA"/>
</dbReference>
<evidence type="ECO:0000313" key="1">
    <source>
        <dbReference type="EMBL" id="TWT36598.1"/>
    </source>
</evidence>
<keyword evidence="2" id="KW-1185">Reference proteome</keyword>
<proteinExistence type="predicted"/>
<sequence>MGLLVRDSGNCLQTLSEEDVLACQLSSMLSILDADGLSNQEIEICLLASRVDSATKKPSVETLFHAVLLSLPGIKCIGHARRVAANQFLCSPMAEKAGQIFVGNTALGGPTHLTDKNVSRIANRTDEHYRQRALHL</sequence>
<comment type="caution">
    <text evidence="1">The sequence shown here is derived from an EMBL/GenBank/DDBJ whole genome shotgun (WGS) entry which is preliminary data.</text>
</comment>
<accession>A0A5C5VDC6</accession>
<dbReference type="Proteomes" id="UP000316714">
    <property type="component" value="Unassembled WGS sequence"/>
</dbReference>
<dbReference type="InterPro" id="IPR036409">
    <property type="entry name" value="Aldolase_II/adducin_N_sf"/>
</dbReference>
<dbReference type="AlphaFoldDB" id="A0A5C5VDC6"/>
<name>A0A5C5VDC6_9BACT</name>
<organism evidence="1 2">
    <name type="scientific">Posidoniimonas corsicana</name>
    <dbReference type="NCBI Taxonomy" id="1938618"/>
    <lineage>
        <taxon>Bacteria</taxon>
        <taxon>Pseudomonadati</taxon>
        <taxon>Planctomycetota</taxon>
        <taxon>Planctomycetia</taxon>
        <taxon>Pirellulales</taxon>
        <taxon>Lacipirellulaceae</taxon>
        <taxon>Posidoniimonas</taxon>
    </lineage>
</organism>
<gene>
    <name evidence="1" type="ORF">KOR34_15040</name>
</gene>
<dbReference type="Gene3D" id="3.40.225.10">
    <property type="entry name" value="Class II aldolase/adducin N-terminal domain"/>
    <property type="match status" value="1"/>
</dbReference>